<feature type="region of interest" description="Disordered" evidence="4">
    <location>
        <begin position="1"/>
        <end position="206"/>
    </location>
</feature>
<comment type="caution">
    <text evidence="5">The sequence shown here is derived from an EMBL/GenBank/DDBJ whole genome shotgun (WGS) entry which is preliminary data.</text>
</comment>
<evidence type="ECO:0000313" key="6">
    <source>
        <dbReference type="Proteomes" id="UP000076078"/>
    </source>
</evidence>
<dbReference type="SMART" id="SM00320">
    <property type="entry name" value="WD40"/>
    <property type="match status" value="5"/>
</dbReference>
<dbReference type="PROSITE" id="PS50082">
    <property type="entry name" value="WD_REPEATS_2"/>
    <property type="match status" value="4"/>
</dbReference>
<protein>
    <submittedName>
        <fullName evidence="5">Uncharacterized protein</fullName>
    </submittedName>
</protein>
<dbReference type="InterPro" id="IPR015943">
    <property type="entry name" value="WD40/YVTN_repeat-like_dom_sf"/>
</dbReference>
<evidence type="ECO:0000256" key="2">
    <source>
        <dbReference type="ARBA" id="ARBA00022737"/>
    </source>
</evidence>
<sequence length="688" mass="77073">MSSTKRDREDNNSEPKQDDLKKLKVDNDENEYTLDPSFLKPKAKETEESTEKQVPKPLQFQPKQQLLKKPAISFNITTTKLPTQLPVGPSKPPISNDEDSSDSDEEQSSKITTTPTPNIGPSKPTNVGPTKPSNICPNVGPSKPTNVGPSKPSNIGPNVGPSKPTNVGPSKPIPKENDDDEESSSSSESGDDDSDDSETEEKEEIERWVSVAKSIPITDEVVMKSHNKDVSSLSIDVSGARLLTGSFDCKVRFWDFNSMDSSLKSFREIEPYEGTQIRQVRFNPKCDRFVVVPYTAQFKIYDRDGYQQGESVSGDRYIQDLYHTKGHVSILTQACWNPEQYDEIMTSAIDGTIRIWDINSLSKNKQVVKSKNTKGSRIAVTSMNYDLRGDGLVMGCQDGSISFWDKRTSMTKPKSFIANAHENTKNINTVLYNRDGIHLVSRSMDHTLKVWDLRNTSEPAAVFDQLPCEYMECNAIFGSFDRVIVTGTSSTSKESNFGTIQFFDLESLTKMRQIKIDGASVISSLWNEKINQIFLGCSDGQTRILYDPDISTKGIRLSVAKAPRKKDPDDFVPSTPIYTPNSLPLFRQTSSKKKHITPVGGAKAQPEEPKQATPIGRGVNPTQNLIQQIGITKDQMWKQDAREAFLSKAQEAESDPNKHFKIYQQTQPKTIFEQEQQQQQEEDKEQKK</sequence>
<reference evidence="5 6" key="1">
    <citation type="submission" date="2015-12" db="EMBL/GenBank/DDBJ databases">
        <title>Dictyostelia acquired genes for synthesis and detection of signals that induce cell-type specialization by lateral gene transfer from prokaryotes.</title>
        <authorList>
            <person name="Gloeckner G."/>
            <person name="Schaap P."/>
        </authorList>
    </citation>
    <scope>NUCLEOTIDE SEQUENCE [LARGE SCALE GENOMIC DNA]</scope>
    <source>
        <strain evidence="5 6">TK</strain>
    </source>
</reference>
<evidence type="ECO:0000256" key="3">
    <source>
        <dbReference type="PROSITE-ProRule" id="PRU00221"/>
    </source>
</evidence>
<dbReference type="InterPro" id="IPR019775">
    <property type="entry name" value="WD40_repeat_CS"/>
</dbReference>
<evidence type="ECO:0000313" key="5">
    <source>
        <dbReference type="EMBL" id="KYR02314.1"/>
    </source>
</evidence>
<dbReference type="Gene3D" id="2.130.10.10">
    <property type="entry name" value="YVTN repeat-like/Quinoprotein amine dehydrogenase"/>
    <property type="match status" value="2"/>
</dbReference>
<dbReference type="PANTHER" id="PTHR16017">
    <property type="entry name" value="GASTRULATION DEFECTIVE PROTEIN 1-RELATED"/>
    <property type="match status" value="1"/>
</dbReference>
<dbReference type="FunCoup" id="A0A152A7Y4">
    <property type="interactions" value="772"/>
</dbReference>
<feature type="compositionally biased region" description="Acidic residues" evidence="4">
    <location>
        <begin position="177"/>
        <end position="203"/>
    </location>
</feature>
<dbReference type="OMA" id="HYAETNV"/>
<keyword evidence="2" id="KW-0677">Repeat</keyword>
<keyword evidence="6" id="KW-1185">Reference proteome</keyword>
<dbReference type="OrthoDB" id="10264376at2759"/>
<dbReference type="GO" id="GO:0005634">
    <property type="term" value="C:nucleus"/>
    <property type="evidence" value="ECO:0007669"/>
    <property type="project" value="TreeGrafter"/>
</dbReference>
<dbReference type="InterPro" id="IPR020472">
    <property type="entry name" value="WD40_PAC1"/>
</dbReference>
<evidence type="ECO:0000256" key="4">
    <source>
        <dbReference type="SAM" id="MobiDB-lite"/>
    </source>
</evidence>
<dbReference type="GO" id="GO:0035861">
    <property type="term" value="C:site of double-strand break"/>
    <property type="evidence" value="ECO:0007669"/>
    <property type="project" value="TreeGrafter"/>
</dbReference>
<feature type="region of interest" description="Disordered" evidence="4">
    <location>
        <begin position="647"/>
        <end position="688"/>
    </location>
</feature>
<feature type="repeat" description="WD" evidence="3">
    <location>
        <begin position="223"/>
        <end position="264"/>
    </location>
</feature>
<feature type="compositionally biased region" description="Basic and acidic residues" evidence="4">
    <location>
        <begin position="42"/>
        <end position="54"/>
    </location>
</feature>
<dbReference type="InParanoid" id="A0A152A7Y4"/>
<dbReference type="PRINTS" id="PR00320">
    <property type="entry name" value="GPROTEINBRPT"/>
</dbReference>
<dbReference type="PROSITE" id="PS50294">
    <property type="entry name" value="WD_REPEATS_REGION"/>
    <property type="match status" value="3"/>
</dbReference>
<feature type="region of interest" description="Disordered" evidence="4">
    <location>
        <begin position="597"/>
        <end position="620"/>
    </location>
</feature>
<dbReference type="InterPro" id="IPR051858">
    <property type="entry name" value="WD_repeat_GAD-1"/>
</dbReference>
<feature type="compositionally biased region" description="Low complexity" evidence="4">
    <location>
        <begin position="55"/>
        <end position="70"/>
    </location>
</feature>
<dbReference type="Proteomes" id="UP000076078">
    <property type="component" value="Unassembled WGS sequence"/>
</dbReference>
<dbReference type="STRING" id="361077.A0A152A7Y4"/>
<organism evidence="5 6">
    <name type="scientific">Tieghemostelium lacteum</name>
    <name type="common">Slime mold</name>
    <name type="synonym">Dictyostelium lacteum</name>
    <dbReference type="NCBI Taxonomy" id="361077"/>
    <lineage>
        <taxon>Eukaryota</taxon>
        <taxon>Amoebozoa</taxon>
        <taxon>Evosea</taxon>
        <taxon>Eumycetozoa</taxon>
        <taxon>Dictyostelia</taxon>
        <taxon>Dictyosteliales</taxon>
        <taxon>Raperosteliaceae</taxon>
        <taxon>Tieghemostelium</taxon>
    </lineage>
</organism>
<feature type="repeat" description="WD" evidence="3">
    <location>
        <begin position="420"/>
        <end position="461"/>
    </location>
</feature>
<feature type="compositionally biased region" description="Acidic residues" evidence="4">
    <location>
        <begin position="96"/>
        <end position="106"/>
    </location>
</feature>
<gene>
    <name evidence="5" type="ORF">DLAC_01146</name>
</gene>
<dbReference type="InterPro" id="IPR036322">
    <property type="entry name" value="WD40_repeat_dom_sf"/>
</dbReference>
<dbReference type="AlphaFoldDB" id="A0A152A7Y4"/>
<feature type="compositionally biased region" description="Polar residues" evidence="4">
    <location>
        <begin position="110"/>
        <end position="136"/>
    </location>
</feature>
<dbReference type="PANTHER" id="PTHR16017:SF0">
    <property type="entry name" value="WD REPEAT-CONTAINING PROTEIN 70"/>
    <property type="match status" value="1"/>
</dbReference>
<keyword evidence="1 3" id="KW-0853">WD repeat</keyword>
<evidence type="ECO:0000256" key="1">
    <source>
        <dbReference type="ARBA" id="ARBA00022574"/>
    </source>
</evidence>
<feature type="repeat" description="WD" evidence="3">
    <location>
        <begin position="324"/>
        <end position="366"/>
    </location>
</feature>
<dbReference type="SUPFAM" id="SSF50978">
    <property type="entry name" value="WD40 repeat-like"/>
    <property type="match status" value="1"/>
</dbReference>
<name>A0A152A7Y4_TIELA</name>
<dbReference type="EMBL" id="LODT01000004">
    <property type="protein sequence ID" value="KYR02314.1"/>
    <property type="molecule type" value="Genomic_DNA"/>
</dbReference>
<feature type="compositionally biased region" description="Basic and acidic residues" evidence="4">
    <location>
        <begin position="1"/>
        <end position="27"/>
    </location>
</feature>
<accession>A0A152A7Y4</accession>
<feature type="region of interest" description="Disordered" evidence="4">
    <location>
        <begin position="564"/>
        <end position="584"/>
    </location>
</feature>
<dbReference type="PROSITE" id="PS00678">
    <property type="entry name" value="WD_REPEATS_1"/>
    <property type="match status" value="2"/>
</dbReference>
<dbReference type="InterPro" id="IPR001680">
    <property type="entry name" value="WD40_rpt"/>
</dbReference>
<proteinExistence type="predicted"/>
<dbReference type="Pfam" id="PF00400">
    <property type="entry name" value="WD40"/>
    <property type="match status" value="3"/>
</dbReference>
<feature type="repeat" description="WD" evidence="3">
    <location>
        <begin position="373"/>
        <end position="405"/>
    </location>
</feature>
<feature type="compositionally biased region" description="Polar residues" evidence="4">
    <location>
        <begin position="143"/>
        <end position="156"/>
    </location>
</feature>